<dbReference type="InterPro" id="IPR027417">
    <property type="entry name" value="P-loop_NTPase"/>
</dbReference>
<dbReference type="Proteomes" id="UP000033808">
    <property type="component" value="Segment"/>
</dbReference>
<dbReference type="InterPro" id="IPR054762">
    <property type="entry name" value="Gp19_RNaseH-like"/>
</dbReference>
<feature type="transmembrane region" description="Helical" evidence="1">
    <location>
        <begin position="81"/>
        <end position="100"/>
    </location>
</feature>
<evidence type="ECO:0000313" key="4">
    <source>
        <dbReference type="Proteomes" id="UP000033808"/>
    </source>
</evidence>
<keyword evidence="1" id="KW-0812">Transmembrane</keyword>
<sequence>MRRVNRNDKKAQLEMWEELEAIQKAFPFTVQGLWLFASLVLEKTIVGSPHLNRTQKDILSFLLNGGKYIGIQASRGMTKTVMAAILCCFCLIHMPHYRIIVFSQNGKRAKEIAGWVVKIFYAIDILEVLQPDTYAGDRSSIEAFDIHWCFRGADKSPSVTCYSIESGAQGARADLILADDIESLQNSRTAQSREWLLEQSLEFESINQYGRIIYLGTPQGVESIYNTLPARGYVMRIWPGRYPTAEQLEFYGNALAPLFRKDIEADPSLQSGGGLDGTMGKPTTPAMYDEELLQEKEMRQGLAKFMLQFMVHTGMSDRDRFKLKLENLVLMNFNAMQGAVMPVWNSDQRSMWQAAPRFGTRPQDRFYFAMQQPYIMRDFDLTVMFIDPAGGGSRSQDEMGYAITKLLGTYVYIYDVDGVKGGYEQSELMKLVQAAKDAKVNVCYVEKNYGNGAHFAMLKPLFEKFYPECRLEEINSTGQKELRIIDTLEPLLGQHRLVVSQTAVMKDYNSIQKYPAEVKMTYSCFYQLAHITSDRGALRHDDRLDALAGAVAQIVNYIDYDQEKAEKDRQAEADKHFFEVMANPNGFVHTMMHGGDFMSYVEQQNTGANALKKYFN</sequence>
<feature type="domain" description="Terminase large subunit ribonuclease H-like" evidence="2">
    <location>
        <begin position="386"/>
        <end position="497"/>
    </location>
</feature>
<keyword evidence="1" id="KW-1133">Transmembrane helix</keyword>
<dbReference type="InterPro" id="IPR047987">
    <property type="entry name" value="Gp19-like_virus"/>
</dbReference>
<reference evidence="4" key="1">
    <citation type="submission" date="2014-04" db="EMBL/GenBank/DDBJ databases">
        <title>Complete genome sequence of Escherichia coli phage ECBP5.</title>
        <authorList>
            <person name="Lee J.S."/>
            <person name="Jang H.B."/>
            <person name="Kim K.S."/>
            <person name="Kim T.H."/>
            <person name="Park S.B."/>
            <person name="Nho S.W."/>
            <person name="Yu J.E."/>
            <person name="Yu J.E."/>
            <person name="Im S.P."/>
            <person name="Kim S.W."/>
            <person name="Jung T.S."/>
        </authorList>
    </citation>
    <scope>NUCLEOTIDE SEQUENCE [LARGE SCALE GENOMIC DNA]</scope>
</reference>
<dbReference type="OrthoDB" id="695at10239"/>
<dbReference type="Pfam" id="PF22530">
    <property type="entry name" value="Terminase-T7_RNaseH-like"/>
    <property type="match status" value="1"/>
</dbReference>
<evidence type="ECO:0000256" key="1">
    <source>
        <dbReference type="SAM" id="Phobius"/>
    </source>
</evidence>
<keyword evidence="4" id="KW-1185">Reference proteome</keyword>
<accession>A0A0F6N5U1</accession>
<gene>
    <name evidence="3" type="ORF">ECBP5_0048</name>
</gene>
<dbReference type="Gene3D" id="3.40.50.300">
    <property type="entry name" value="P-loop containing nucleotide triphosphate hydrolases"/>
    <property type="match status" value="1"/>
</dbReference>
<protein>
    <submittedName>
        <fullName evidence="3">Putative large terminase subunit-like protein</fullName>
    </submittedName>
</protein>
<name>A0A0F6N5U1_9CAUD</name>
<reference evidence="3 4" key="2">
    <citation type="journal article" date="2015" name="PLoS ONE">
        <title>Complete Genomic and Lysis-Cassette Characterization of the Novel Phage, KBNP1315, which Infects Avian Pathogenic Escherichia coli (APEC).</title>
        <authorList>
            <person name="Lee J.S."/>
            <person name="Jang H.B."/>
            <person name="Kim K.S."/>
            <person name="Kim T.H."/>
            <person name="Im S.P."/>
            <person name="Kim S.W."/>
            <person name="Lazarte J.M."/>
            <person name="Kim J.S."/>
            <person name="Jung T.S."/>
        </authorList>
    </citation>
    <scope>NUCLEOTIDE SEQUENCE [LARGE SCALE GENOMIC DNA]</scope>
</reference>
<proteinExistence type="predicted"/>
<dbReference type="KEGG" id="vg:24620951"/>
<evidence type="ECO:0000313" key="3">
    <source>
        <dbReference type="EMBL" id="AID17702.1"/>
    </source>
</evidence>
<keyword evidence="1" id="KW-0472">Membrane</keyword>
<dbReference type="RefSeq" id="YP_009146419.1">
    <property type="nucleotide sequence ID" value="NC_027330.1"/>
</dbReference>
<organism evidence="3 4">
    <name type="scientific">Escherichia phage ECBP5</name>
    <dbReference type="NCBI Taxonomy" id="1498172"/>
    <lineage>
        <taxon>Viruses</taxon>
        <taxon>Duplodnaviria</taxon>
        <taxon>Heunggongvirae</taxon>
        <taxon>Uroviricota</taxon>
        <taxon>Caudoviricetes</taxon>
        <taxon>Autographivirales</taxon>
        <taxon>Gajwadongvirus</taxon>
        <taxon>Gajwadongvirus ECBP5</taxon>
    </lineage>
</organism>
<evidence type="ECO:0000259" key="2">
    <source>
        <dbReference type="Pfam" id="PF22530"/>
    </source>
</evidence>
<dbReference type="NCBIfam" id="NF033889">
    <property type="entry name" value="termin_lrg_T7"/>
    <property type="match status" value="1"/>
</dbReference>
<dbReference type="GeneID" id="24620951"/>
<dbReference type="EMBL" id="KJ749827">
    <property type="protein sequence ID" value="AID17702.1"/>
    <property type="molecule type" value="Genomic_DNA"/>
</dbReference>